<dbReference type="Gene3D" id="3.20.70.20">
    <property type="match status" value="1"/>
</dbReference>
<proteinExistence type="predicted"/>
<reference evidence="2" key="1">
    <citation type="journal article" date="2019" name="Int. J. Syst. Evol. Microbiol.">
        <title>The Global Catalogue of Microorganisms (GCM) 10K type strain sequencing project: providing services to taxonomists for standard genome sequencing and annotation.</title>
        <authorList>
            <consortium name="The Broad Institute Genomics Platform"/>
            <consortium name="The Broad Institute Genome Sequencing Center for Infectious Disease"/>
            <person name="Wu L."/>
            <person name="Ma J."/>
        </authorList>
    </citation>
    <scope>NUCLEOTIDE SEQUENCE [LARGE SCALE GENOMIC DNA]</scope>
    <source>
        <strain evidence="2">JCM 17986</strain>
    </source>
</reference>
<dbReference type="Proteomes" id="UP001500466">
    <property type="component" value="Unassembled WGS sequence"/>
</dbReference>
<gene>
    <name evidence="1" type="ORF">GCM10023205_40620</name>
</gene>
<sequence length="111" mass="12109">MAGGPPALTVESADELPLDRMLAFQAMYQEEYADNAVSCTANVPEGLDVEHTMEVILHWLPALKGTTIMVDGTRAQAPYERITAEEFAAYELTRVEDSTDEECASGACPIR</sequence>
<dbReference type="EMBL" id="BAABHS010000013">
    <property type="protein sequence ID" value="GAA4970828.1"/>
    <property type="molecule type" value="Genomic_DNA"/>
</dbReference>
<protein>
    <submittedName>
        <fullName evidence="1">Uncharacterized protein</fullName>
    </submittedName>
</protein>
<comment type="caution">
    <text evidence="1">The sequence shown here is derived from an EMBL/GenBank/DDBJ whole genome shotgun (WGS) entry which is preliminary data.</text>
</comment>
<evidence type="ECO:0000313" key="2">
    <source>
        <dbReference type="Proteomes" id="UP001500466"/>
    </source>
</evidence>
<keyword evidence="2" id="KW-1185">Reference proteome</keyword>
<organism evidence="1 2">
    <name type="scientific">Yinghuangia aomiensis</name>
    <dbReference type="NCBI Taxonomy" id="676205"/>
    <lineage>
        <taxon>Bacteria</taxon>
        <taxon>Bacillati</taxon>
        <taxon>Actinomycetota</taxon>
        <taxon>Actinomycetes</taxon>
        <taxon>Kitasatosporales</taxon>
        <taxon>Streptomycetaceae</taxon>
        <taxon>Yinghuangia</taxon>
    </lineage>
</organism>
<name>A0ABP9HH16_9ACTN</name>
<evidence type="ECO:0000313" key="1">
    <source>
        <dbReference type="EMBL" id="GAA4970828.1"/>
    </source>
</evidence>
<accession>A0ABP9HH16</accession>
<dbReference type="RefSeq" id="WP_345676979.1">
    <property type="nucleotide sequence ID" value="NZ_BAABHS010000013.1"/>
</dbReference>
<dbReference type="SUPFAM" id="SSF51998">
    <property type="entry name" value="PFL-like glycyl radical enzymes"/>
    <property type="match status" value="1"/>
</dbReference>